<dbReference type="PROSITE" id="PS51257">
    <property type="entry name" value="PROKAR_LIPOPROTEIN"/>
    <property type="match status" value="1"/>
</dbReference>
<dbReference type="SUPFAM" id="SSF53850">
    <property type="entry name" value="Periplasmic binding protein-like II"/>
    <property type="match status" value="1"/>
</dbReference>
<dbReference type="Gene3D" id="3.40.190.10">
    <property type="entry name" value="Periplasmic binding protein-like II"/>
    <property type="match status" value="1"/>
</dbReference>
<evidence type="ECO:0000256" key="1">
    <source>
        <dbReference type="ARBA" id="ARBA00004196"/>
    </source>
</evidence>
<dbReference type="InterPro" id="IPR039424">
    <property type="entry name" value="SBP_5"/>
</dbReference>
<evidence type="ECO:0000259" key="6">
    <source>
        <dbReference type="Pfam" id="PF00496"/>
    </source>
</evidence>
<name>A0ABW1J549_9PSEU</name>
<evidence type="ECO:0000256" key="3">
    <source>
        <dbReference type="ARBA" id="ARBA00022448"/>
    </source>
</evidence>
<evidence type="ECO:0000256" key="5">
    <source>
        <dbReference type="SAM" id="SignalP"/>
    </source>
</evidence>
<dbReference type="Proteomes" id="UP001596302">
    <property type="component" value="Unassembled WGS sequence"/>
</dbReference>
<gene>
    <name evidence="7" type="ORF">ACFQE5_16560</name>
</gene>
<dbReference type="PIRSF" id="PIRSF002741">
    <property type="entry name" value="MppA"/>
    <property type="match status" value="1"/>
</dbReference>
<keyword evidence="3" id="KW-0813">Transport</keyword>
<dbReference type="RefSeq" id="WP_379586131.1">
    <property type="nucleotide sequence ID" value="NZ_JBHSQW010000034.1"/>
</dbReference>
<dbReference type="PANTHER" id="PTHR30290:SF10">
    <property type="entry name" value="PERIPLASMIC OLIGOPEPTIDE-BINDING PROTEIN-RELATED"/>
    <property type="match status" value="1"/>
</dbReference>
<organism evidence="7 8">
    <name type="scientific">Pseudonocardia hispaniensis</name>
    <dbReference type="NCBI Taxonomy" id="904933"/>
    <lineage>
        <taxon>Bacteria</taxon>
        <taxon>Bacillati</taxon>
        <taxon>Actinomycetota</taxon>
        <taxon>Actinomycetes</taxon>
        <taxon>Pseudonocardiales</taxon>
        <taxon>Pseudonocardiaceae</taxon>
        <taxon>Pseudonocardia</taxon>
    </lineage>
</organism>
<dbReference type="Gene3D" id="3.10.105.10">
    <property type="entry name" value="Dipeptide-binding Protein, Domain 3"/>
    <property type="match status" value="1"/>
</dbReference>
<dbReference type="EMBL" id="JBHSQW010000034">
    <property type="protein sequence ID" value="MFC5995822.1"/>
    <property type="molecule type" value="Genomic_DNA"/>
</dbReference>
<sequence length="516" mass="54588">MPRTLSVIAAVLLALLTSCGGVPDAGGTDGSQLRMAVARISAALDPAVALSTSYLRAYGVGESLAKIRPDGTVAPELAESITQTAPREWTIGLREGVSFHSGAPVDATAVRASLERSRDRNALAKNLIGDLTITVADPRTLVVRTPGPSPYLAYTLAHYELQIHNAARYDGLGGPATPQEADLTGPFRVTGFTPEQELTLERNRAWWGPAPTIERITVTQVADPESRAQIALAGQADIVDLLPSSAVPRLREADGITLVGAPAANTVTVYLNPASPAAPALADQRVRQALAWGINRAEVAEIAGEGLTEPASSWLASNPAYPQADQQGYPRHDPQLAARLLDEAGWVLGPDGRRAKDGRPLTIRLQTWGTEGPTGEVLQSQWDALGVRVELSHVDDALVRQARERGDWDAQTAAFTTMGNVPSLFAVQLGPDGSGNYGRFDIPQVAGLVERANAAATEAERAEAILALNALHAEIVPGIPVHPRPQATAVADRVRGFVAHPLQYENLVQPDLVLGG</sequence>
<comment type="similarity">
    <text evidence="2">Belongs to the bacterial solute-binding protein 5 family.</text>
</comment>
<evidence type="ECO:0000313" key="7">
    <source>
        <dbReference type="EMBL" id="MFC5995822.1"/>
    </source>
</evidence>
<comment type="subcellular location">
    <subcellularLocation>
        <location evidence="1">Cell envelope</location>
    </subcellularLocation>
</comment>
<feature type="chain" id="PRO_5046478667" evidence="5">
    <location>
        <begin position="25"/>
        <end position="516"/>
    </location>
</feature>
<proteinExistence type="inferred from homology"/>
<evidence type="ECO:0000313" key="8">
    <source>
        <dbReference type="Proteomes" id="UP001596302"/>
    </source>
</evidence>
<evidence type="ECO:0000256" key="4">
    <source>
        <dbReference type="ARBA" id="ARBA00022729"/>
    </source>
</evidence>
<feature type="signal peptide" evidence="5">
    <location>
        <begin position="1"/>
        <end position="24"/>
    </location>
</feature>
<keyword evidence="4 5" id="KW-0732">Signal</keyword>
<evidence type="ECO:0000256" key="2">
    <source>
        <dbReference type="ARBA" id="ARBA00005695"/>
    </source>
</evidence>
<keyword evidence="8" id="KW-1185">Reference proteome</keyword>
<dbReference type="PANTHER" id="PTHR30290">
    <property type="entry name" value="PERIPLASMIC BINDING COMPONENT OF ABC TRANSPORTER"/>
    <property type="match status" value="1"/>
</dbReference>
<dbReference type="Pfam" id="PF00496">
    <property type="entry name" value="SBP_bac_5"/>
    <property type="match status" value="1"/>
</dbReference>
<protein>
    <submittedName>
        <fullName evidence="7">ABC transporter substrate-binding protein</fullName>
    </submittedName>
</protein>
<reference evidence="8" key="1">
    <citation type="journal article" date="2019" name="Int. J. Syst. Evol. Microbiol.">
        <title>The Global Catalogue of Microorganisms (GCM) 10K type strain sequencing project: providing services to taxonomists for standard genome sequencing and annotation.</title>
        <authorList>
            <consortium name="The Broad Institute Genomics Platform"/>
            <consortium name="The Broad Institute Genome Sequencing Center for Infectious Disease"/>
            <person name="Wu L."/>
            <person name="Ma J."/>
        </authorList>
    </citation>
    <scope>NUCLEOTIDE SEQUENCE [LARGE SCALE GENOMIC DNA]</scope>
    <source>
        <strain evidence="8">CCM 8391</strain>
    </source>
</reference>
<accession>A0ABW1J549</accession>
<dbReference type="InterPro" id="IPR000914">
    <property type="entry name" value="SBP_5_dom"/>
</dbReference>
<feature type="domain" description="Solute-binding protein family 5" evidence="6">
    <location>
        <begin position="73"/>
        <end position="425"/>
    </location>
</feature>
<comment type="caution">
    <text evidence="7">The sequence shown here is derived from an EMBL/GenBank/DDBJ whole genome shotgun (WGS) entry which is preliminary data.</text>
</comment>
<dbReference type="InterPro" id="IPR030678">
    <property type="entry name" value="Peptide/Ni-bd"/>
</dbReference>